<protein>
    <submittedName>
        <fullName evidence="3">Adenylylsulfate kinase</fullName>
    </submittedName>
</protein>
<dbReference type="GO" id="GO:0019379">
    <property type="term" value="P:sulfate assimilation, phosphoadenylyl sulfate reduction by phosphoadenylyl-sulfate reductase (thioredoxin)"/>
    <property type="evidence" value="ECO:0007669"/>
    <property type="project" value="TreeGrafter"/>
</dbReference>
<dbReference type="Pfam" id="PF01583">
    <property type="entry name" value="APS_kinase"/>
    <property type="match status" value="1"/>
</dbReference>
<evidence type="ECO:0000256" key="1">
    <source>
        <dbReference type="ARBA" id="ARBA00022679"/>
    </source>
</evidence>
<dbReference type="EMBL" id="CP011125">
    <property type="protein sequence ID" value="AKF04789.1"/>
    <property type="molecule type" value="Genomic_DNA"/>
</dbReference>
<reference evidence="3 4" key="1">
    <citation type="submission" date="2015-03" db="EMBL/GenBank/DDBJ databases">
        <title>Genome assembly of Sandaracinus amylolyticus DSM 53668.</title>
        <authorList>
            <person name="Sharma G."/>
            <person name="Subramanian S."/>
        </authorList>
    </citation>
    <scope>NUCLEOTIDE SEQUENCE [LARGE SCALE GENOMIC DNA]</scope>
    <source>
        <strain evidence="3 4">DSM 53668</strain>
    </source>
</reference>
<dbReference type="GO" id="GO:0010134">
    <property type="term" value="P:sulfate assimilation via adenylyl sulfate reduction"/>
    <property type="evidence" value="ECO:0007669"/>
    <property type="project" value="TreeGrafter"/>
</dbReference>
<dbReference type="Proteomes" id="UP000034883">
    <property type="component" value="Chromosome"/>
</dbReference>
<dbReference type="AlphaFoldDB" id="A0A0F6SE92"/>
<dbReference type="OrthoDB" id="9804504at2"/>
<dbReference type="PANTHER" id="PTHR42700">
    <property type="entry name" value="SULFATE ADENYLYLTRANSFERASE"/>
    <property type="match status" value="1"/>
</dbReference>
<name>A0A0F6SE92_9BACT</name>
<dbReference type="RefSeq" id="WP_053232094.1">
    <property type="nucleotide sequence ID" value="NZ_CP011125.1"/>
</dbReference>
<dbReference type="InterPro" id="IPR059117">
    <property type="entry name" value="APS_kinase_dom"/>
</dbReference>
<keyword evidence="1" id="KW-0808">Transferase</keyword>
<accession>A0A0F6SE92</accession>
<evidence type="ECO:0000259" key="2">
    <source>
        <dbReference type="Pfam" id="PF01583"/>
    </source>
</evidence>
<dbReference type="InterPro" id="IPR050512">
    <property type="entry name" value="Sulf_AdTrans/APS_kinase"/>
</dbReference>
<organism evidence="3 4">
    <name type="scientific">Sandaracinus amylolyticus</name>
    <dbReference type="NCBI Taxonomy" id="927083"/>
    <lineage>
        <taxon>Bacteria</taxon>
        <taxon>Pseudomonadati</taxon>
        <taxon>Myxococcota</taxon>
        <taxon>Polyangia</taxon>
        <taxon>Polyangiales</taxon>
        <taxon>Sandaracinaceae</taxon>
        <taxon>Sandaracinus</taxon>
    </lineage>
</organism>
<keyword evidence="4" id="KW-1185">Reference proteome</keyword>
<dbReference type="GO" id="GO:0004781">
    <property type="term" value="F:sulfate adenylyltransferase (ATP) activity"/>
    <property type="evidence" value="ECO:0007669"/>
    <property type="project" value="TreeGrafter"/>
</dbReference>
<dbReference type="InterPro" id="IPR027417">
    <property type="entry name" value="P-loop_NTPase"/>
</dbReference>
<feature type="domain" description="APS kinase" evidence="2">
    <location>
        <begin position="8"/>
        <end position="154"/>
    </location>
</feature>
<dbReference type="KEGG" id="samy:DB32_001938"/>
<dbReference type="GO" id="GO:0005737">
    <property type="term" value="C:cytoplasm"/>
    <property type="evidence" value="ECO:0007669"/>
    <property type="project" value="TreeGrafter"/>
</dbReference>
<sequence length="170" mass="17990">MSDTASSGVVVWLTGLPSSGKSTLARRAAERLRSTNVATLVLDGDDVREALRPRPGYDDDARDAFYETLARLAALAASQGLVVLVPATAHRRAFRDRARALAPRFVEVHVDVPLATAEARDDKGFYARAHAAQSSTMPGVGVAYEAPSAPELVVHASDDVGALLAAITRL</sequence>
<keyword evidence="3" id="KW-0418">Kinase</keyword>
<evidence type="ECO:0000313" key="4">
    <source>
        <dbReference type="Proteomes" id="UP000034883"/>
    </source>
</evidence>
<dbReference type="STRING" id="927083.DB32_001938"/>
<dbReference type="Gene3D" id="3.40.50.300">
    <property type="entry name" value="P-loop containing nucleotide triphosphate hydrolases"/>
    <property type="match status" value="1"/>
</dbReference>
<evidence type="ECO:0000313" key="3">
    <source>
        <dbReference type="EMBL" id="AKF04789.1"/>
    </source>
</evidence>
<gene>
    <name evidence="3" type="ORF">DB32_001938</name>
</gene>
<dbReference type="PANTHER" id="PTHR42700:SF1">
    <property type="entry name" value="SULFATE ADENYLYLTRANSFERASE"/>
    <property type="match status" value="1"/>
</dbReference>
<dbReference type="GO" id="GO:0016301">
    <property type="term" value="F:kinase activity"/>
    <property type="evidence" value="ECO:0007669"/>
    <property type="project" value="UniProtKB-KW"/>
</dbReference>
<dbReference type="SUPFAM" id="SSF52540">
    <property type="entry name" value="P-loop containing nucleoside triphosphate hydrolases"/>
    <property type="match status" value="1"/>
</dbReference>
<proteinExistence type="predicted"/>